<name>A0A6A2XYN8_HIBSY</name>
<accession>A0A6A2XYN8</accession>
<dbReference type="EMBL" id="VEPZ02001399">
    <property type="protein sequence ID" value="KAE8675540.1"/>
    <property type="molecule type" value="Genomic_DNA"/>
</dbReference>
<keyword evidence="4" id="KW-0539">Nucleus</keyword>
<evidence type="ECO:0000256" key="4">
    <source>
        <dbReference type="ARBA" id="ARBA00023242"/>
    </source>
</evidence>
<dbReference type="InterPro" id="IPR011598">
    <property type="entry name" value="bHLH_dom"/>
</dbReference>
<dbReference type="GO" id="GO:0003700">
    <property type="term" value="F:DNA-binding transcription factor activity"/>
    <property type="evidence" value="ECO:0007669"/>
    <property type="project" value="TreeGrafter"/>
</dbReference>
<evidence type="ECO:0000256" key="5">
    <source>
        <dbReference type="SAM" id="MobiDB-lite"/>
    </source>
</evidence>
<dbReference type="PANTHER" id="PTHR12565">
    <property type="entry name" value="STEROL REGULATORY ELEMENT-BINDING PROTEIN"/>
    <property type="match status" value="1"/>
</dbReference>
<dbReference type="Pfam" id="PF00010">
    <property type="entry name" value="HLH"/>
    <property type="match status" value="1"/>
</dbReference>
<gene>
    <name evidence="7" type="ORF">F3Y22_tig00111662pilonHSYRG00167</name>
</gene>
<dbReference type="InterPro" id="IPR024097">
    <property type="entry name" value="bHLH_ZIP_TF"/>
</dbReference>
<dbReference type="PROSITE" id="PS50888">
    <property type="entry name" value="BHLH"/>
    <property type="match status" value="1"/>
</dbReference>
<dbReference type="Gene3D" id="4.10.280.10">
    <property type="entry name" value="Helix-loop-helix DNA-binding domain"/>
    <property type="match status" value="1"/>
</dbReference>
<protein>
    <submittedName>
        <fullName evidence="7">BHLH137 protein</fullName>
    </submittedName>
</protein>
<feature type="region of interest" description="Disordered" evidence="5">
    <location>
        <begin position="155"/>
        <end position="186"/>
    </location>
</feature>
<keyword evidence="2" id="KW-0805">Transcription regulation</keyword>
<evidence type="ECO:0000256" key="3">
    <source>
        <dbReference type="ARBA" id="ARBA00023163"/>
    </source>
</evidence>
<feature type="compositionally biased region" description="Low complexity" evidence="5">
    <location>
        <begin position="172"/>
        <end position="181"/>
    </location>
</feature>
<dbReference type="GO" id="GO:0046983">
    <property type="term" value="F:protein dimerization activity"/>
    <property type="evidence" value="ECO:0007669"/>
    <property type="project" value="InterPro"/>
</dbReference>
<dbReference type="GO" id="GO:0005634">
    <property type="term" value="C:nucleus"/>
    <property type="evidence" value="ECO:0007669"/>
    <property type="project" value="UniProtKB-SubCell"/>
</dbReference>
<evidence type="ECO:0000259" key="6">
    <source>
        <dbReference type="PROSITE" id="PS50888"/>
    </source>
</evidence>
<comment type="subcellular location">
    <subcellularLocation>
        <location evidence="1">Nucleus</location>
    </subcellularLocation>
</comment>
<keyword evidence="8" id="KW-1185">Reference proteome</keyword>
<dbReference type="PANTHER" id="PTHR12565:SF184">
    <property type="entry name" value="BHLH TRANSCRIPTION FACTOR"/>
    <property type="match status" value="1"/>
</dbReference>
<dbReference type="InterPro" id="IPR036638">
    <property type="entry name" value="HLH_DNA-bd_sf"/>
</dbReference>
<evidence type="ECO:0000256" key="2">
    <source>
        <dbReference type="ARBA" id="ARBA00023015"/>
    </source>
</evidence>
<comment type="caution">
    <text evidence="7">The sequence shown here is derived from an EMBL/GenBank/DDBJ whole genome shotgun (WGS) entry which is preliminary data.</text>
</comment>
<feature type="domain" description="BHLH" evidence="6">
    <location>
        <begin position="209"/>
        <end position="259"/>
    </location>
</feature>
<dbReference type="SUPFAM" id="SSF47459">
    <property type="entry name" value="HLH, helix-loop-helix DNA-binding domain"/>
    <property type="match status" value="1"/>
</dbReference>
<keyword evidence="3" id="KW-0804">Transcription</keyword>
<dbReference type="Proteomes" id="UP000436088">
    <property type="component" value="Unassembled WGS sequence"/>
</dbReference>
<reference evidence="7" key="1">
    <citation type="submission" date="2019-09" db="EMBL/GenBank/DDBJ databases">
        <title>Draft genome information of white flower Hibiscus syriacus.</title>
        <authorList>
            <person name="Kim Y.-M."/>
        </authorList>
    </citation>
    <scope>NUCLEOTIDE SEQUENCE [LARGE SCALE GENOMIC DNA]</scope>
    <source>
        <strain evidence="7">YM2019G1</strain>
    </source>
</reference>
<dbReference type="AlphaFoldDB" id="A0A6A2XYN8"/>
<evidence type="ECO:0000313" key="8">
    <source>
        <dbReference type="Proteomes" id="UP000436088"/>
    </source>
</evidence>
<dbReference type="SMART" id="SM00353">
    <property type="entry name" value="HLH"/>
    <property type="match status" value="1"/>
</dbReference>
<sequence>MEDTKKGWLVYGGEALQLLAHTLSKALLTSLPPFGGYGWAKKERRLAVVRILRACLHVKEVLQLACDMGDLVISASDFSDKPCLGEINLLLTFFNFSIPLALTNYVVATEMFSLNVTQNIKFGCFSEIENSMIVRSDNEYPCSLIKNQRTHDSTAAEKLEPVTLTGKKRSRSAQSKSANGGRNKKIRKIKKCAREPPSGCVHVRARRGQATDRHSLAERERRRKINERVEKLQRLVPGCDKITGRTLVLDEIINYVLSLQHQVEFLSMRLASLNIVFHDFGVEHEALMAKPLPSLQQCNPTQAIPFADTITAAAAWDNNIVLVDTSAAFIIDQDYDGLLWDGEDQRQPFLNPFHW</sequence>
<evidence type="ECO:0000313" key="7">
    <source>
        <dbReference type="EMBL" id="KAE8675540.1"/>
    </source>
</evidence>
<organism evidence="7 8">
    <name type="scientific">Hibiscus syriacus</name>
    <name type="common">Rose of Sharon</name>
    <dbReference type="NCBI Taxonomy" id="106335"/>
    <lineage>
        <taxon>Eukaryota</taxon>
        <taxon>Viridiplantae</taxon>
        <taxon>Streptophyta</taxon>
        <taxon>Embryophyta</taxon>
        <taxon>Tracheophyta</taxon>
        <taxon>Spermatophyta</taxon>
        <taxon>Magnoliopsida</taxon>
        <taxon>eudicotyledons</taxon>
        <taxon>Gunneridae</taxon>
        <taxon>Pentapetalae</taxon>
        <taxon>rosids</taxon>
        <taxon>malvids</taxon>
        <taxon>Malvales</taxon>
        <taxon>Malvaceae</taxon>
        <taxon>Malvoideae</taxon>
        <taxon>Hibiscus</taxon>
    </lineage>
</organism>
<evidence type="ECO:0000256" key="1">
    <source>
        <dbReference type="ARBA" id="ARBA00004123"/>
    </source>
</evidence>
<proteinExistence type="predicted"/>